<dbReference type="Pfam" id="PF01075">
    <property type="entry name" value="Glyco_transf_9"/>
    <property type="match status" value="1"/>
</dbReference>
<dbReference type="InterPro" id="IPR051199">
    <property type="entry name" value="LPS_LOS_Heptosyltrfase"/>
</dbReference>
<sequence length="329" mass="37408">MRNIKNLLVHSPNWLGDIIMSMPAIHLIKEKYQDIKITVMAKRSMLGIFTVSDLVDDYLELKNFPSLRKYNFDTVILFPNSFESAFRVFGHGIKTRIGYKADYRNFMLTEAVDRKEVRWIHTADYYVNLLKAIGINEKRPSIKLKIREDILNKAKDYLKTVNPENKKIFAYGIGATNSVGKIWKEEYFAEVANYLSNKYDALTLFITTPNEKEISDKISAMLLKEPIIPYMPLDMIAAILSLCNGFIGNDSGAMHVASIVGIPTLALYFATPAYQNYPIGINSHLIEKKPNNTACICGGKKCKLDTFECREVIKPQEVINKFEGIINGL</sequence>
<keyword evidence="1" id="KW-0328">Glycosyltransferase</keyword>
<dbReference type="Proteomes" id="UP000043763">
    <property type="component" value="Unassembled WGS sequence"/>
</dbReference>
<dbReference type="RefSeq" id="WP_048595201.1">
    <property type="nucleotide sequence ID" value="NZ_CVLB01000002.1"/>
</dbReference>
<accession>A0A0G4K8R3</accession>
<dbReference type="OrthoDB" id="9797795at2"/>
<evidence type="ECO:0000256" key="1">
    <source>
        <dbReference type="ARBA" id="ARBA00022676"/>
    </source>
</evidence>
<dbReference type="SUPFAM" id="SSF53756">
    <property type="entry name" value="UDP-Glycosyltransferase/glycogen phosphorylase"/>
    <property type="match status" value="1"/>
</dbReference>
<dbReference type="EMBL" id="CVLB01000002">
    <property type="protein sequence ID" value="CRF34399.1"/>
    <property type="molecule type" value="Genomic_DNA"/>
</dbReference>
<protein>
    <submittedName>
        <fullName evidence="3">Heptosyltransferase</fullName>
    </submittedName>
</protein>
<organism evidence="3 4">
    <name type="scientific">Brachyspira suanatina</name>
    <dbReference type="NCBI Taxonomy" id="381802"/>
    <lineage>
        <taxon>Bacteria</taxon>
        <taxon>Pseudomonadati</taxon>
        <taxon>Spirochaetota</taxon>
        <taxon>Spirochaetia</taxon>
        <taxon>Brachyspirales</taxon>
        <taxon>Brachyspiraceae</taxon>
        <taxon>Brachyspira</taxon>
    </lineage>
</organism>
<name>A0A0G4K8R3_9SPIR</name>
<keyword evidence="2 3" id="KW-0808">Transferase</keyword>
<gene>
    <name evidence="3" type="ORF">BRSU_1992</name>
</gene>
<evidence type="ECO:0000256" key="2">
    <source>
        <dbReference type="ARBA" id="ARBA00022679"/>
    </source>
</evidence>
<evidence type="ECO:0000313" key="4">
    <source>
        <dbReference type="Proteomes" id="UP000043763"/>
    </source>
</evidence>
<dbReference type="GO" id="GO:0008713">
    <property type="term" value="F:ADP-heptose-lipopolysaccharide heptosyltransferase activity"/>
    <property type="evidence" value="ECO:0007669"/>
    <property type="project" value="TreeGrafter"/>
</dbReference>
<dbReference type="InterPro" id="IPR002201">
    <property type="entry name" value="Glyco_trans_9"/>
</dbReference>
<dbReference type="CDD" id="cd03789">
    <property type="entry name" value="GT9_LPS_heptosyltransferase"/>
    <property type="match status" value="1"/>
</dbReference>
<dbReference type="GO" id="GO:0005829">
    <property type="term" value="C:cytosol"/>
    <property type="evidence" value="ECO:0007669"/>
    <property type="project" value="TreeGrafter"/>
</dbReference>
<dbReference type="AlphaFoldDB" id="A0A0G4K8R3"/>
<evidence type="ECO:0000313" key="3">
    <source>
        <dbReference type="EMBL" id="CRF34399.1"/>
    </source>
</evidence>
<dbReference type="PANTHER" id="PTHR30160">
    <property type="entry name" value="TETRAACYLDISACCHARIDE 4'-KINASE-RELATED"/>
    <property type="match status" value="1"/>
</dbReference>
<dbReference type="Gene3D" id="3.40.50.2000">
    <property type="entry name" value="Glycogen Phosphorylase B"/>
    <property type="match status" value="2"/>
</dbReference>
<keyword evidence="4" id="KW-1185">Reference proteome</keyword>
<proteinExistence type="predicted"/>
<reference evidence="4" key="1">
    <citation type="submission" date="2015-04" db="EMBL/GenBank/DDBJ databases">
        <authorList>
            <person name="Mushtaq Mamoona"/>
        </authorList>
    </citation>
    <scope>NUCLEOTIDE SEQUENCE [LARGE SCALE GENOMIC DNA]</scope>
    <source>
        <strain evidence="4">AN4859/03</strain>
    </source>
</reference>
<dbReference type="GO" id="GO:0009244">
    <property type="term" value="P:lipopolysaccharide core region biosynthetic process"/>
    <property type="evidence" value="ECO:0007669"/>
    <property type="project" value="TreeGrafter"/>
</dbReference>